<dbReference type="Pfam" id="PF01547">
    <property type="entry name" value="SBP_bac_1"/>
    <property type="match status" value="1"/>
</dbReference>
<sequence length="487" mass="54298">MKKLFSMLVVFAMVISLLSACGGGSKNEGELEPLGKDEQVKIKVMFWDSNYFFQEYGNMFATQFPNVEIEVVNMQSIYSEDSTETMEERFDKFIEANKPDVLLLQGDQYEKYAQNGKLFALDSVIEQDEFDTEGIHPAILKMLREQGGGKLYGLAPEFSSAAIFYNIDLFKKHGVDLPRDSMSWEEIFELAKRFPTDGDKDKRIYGLSADTYMTLDNLIQTIGSAQDLRILNGDATDLNINTDSWKKVFQSTVDAAKSGALYVPTDADRNFNFTTMEDMYKQNLFIMGRSAMSFKYSYEVQQITQAKEQLKNVTPVNWGIVTAPVDPNNRNQSSYFSLGNTFAVSASSGSPRAAWEFVKYVNSDAFAKLKSKSSYGNLLSRTAHNADKDGRSMEPFYKLEPKANLNSEYTKAPTSFFGAFSTLVKTEVDAVMADKKSVEEAIKTIQEKGQQELVNAREAAKKEAAKKESPSPAASASASPSESAANP</sequence>
<dbReference type="Gene3D" id="3.40.190.10">
    <property type="entry name" value="Periplasmic binding protein-like II"/>
    <property type="match status" value="1"/>
</dbReference>
<evidence type="ECO:0000313" key="3">
    <source>
        <dbReference type="EMBL" id="QMV43349.1"/>
    </source>
</evidence>
<name>A0A7G5C2B5_9BACL</name>
<evidence type="ECO:0000256" key="2">
    <source>
        <dbReference type="SAM" id="SignalP"/>
    </source>
</evidence>
<organism evidence="3 4">
    <name type="scientific">Cohnella cholangitidis</name>
    <dbReference type="NCBI Taxonomy" id="2598458"/>
    <lineage>
        <taxon>Bacteria</taxon>
        <taxon>Bacillati</taxon>
        <taxon>Bacillota</taxon>
        <taxon>Bacilli</taxon>
        <taxon>Bacillales</taxon>
        <taxon>Paenibacillaceae</taxon>
        <taxon>Cohnella</taxon>
    </lineage>
</organism>
<evidence type="ECO:0000313" key="4">
    <source>
        <dbReference type="Proteomes" id="UP000515679"/>
    </source>
</evidence>
<keyword evidence="4" id="KW-1185">Reference proteome</keyword>
<dbReference type="KEGG" id="cchl:FPL14_20870"/>
<dbReference type="Proteomes" id="UP000515679">
    <property type="component" value="Chromosome"/>
</dbReference>
<feature type="compositionally biased region" description="Basic and acidic residues" evidence="1">
    <location>
        <begin position="458"/>
        <end position="469"/>
    </location>
</feature>
<feature type="compositionally biased region" description="Low complexity" evidence="1">
    <location>
        <begin position="470"/>
        <end position="487"/>
    </location>
</feature>
<dbReference type="PANTHER" id="PTHR43649">
    <property type="entry name" value="ARABINOSE-BINDING PROTEIN-RELATED"/>
    <property type="match status" value="1"/>
</dbReference>
<dbReference type="PROSITE" id="PS51257">
    <property type="entry name" value="PROKAR_LIPOPROTEIN"/>
    <property type="match status" value="1"/>
</dbReference>
<proteinExistence type="predicted"/>
<dbReference type="InterPro" id="IPR050490">
    <property type="entry name" value="Bact_solute-bd_prot1"/>
</dbReference>
<feature type="region of interest" description="Disordered" evidence="1">
    <location>
        <begin position="449"/>
        <end position="487"/>
    </location>
</feature>
<dbReference type="SUPFAM" id="SSF53850">
    <property type="entry name" value="Periplasmic binding protein-like II"/>
    <property type="match status" value="1"/>
</dbReference>
<feature type="chain" id="PRO_5038863280" evidence="2">
    <location>
        <begin position="21"/>
        <end position="487"/>
    </location>
</feature>
<dbReference type="InterPro" id="IPR006059">
    <property type="entry name" value="SBP"/>
</dbReference>
<keyword evidence="2" id="KW-0732">Signal</keyword>
<reference evidence="3 4" key="1">
    <citation type="submission" date="2019-07" db="EMBL/GenBank/DDBJ databases">
        <authorList>
            <person name="Kim J.K."/>
            <person name="Cheong H.-M."/>
            <person name="Choi Y."/>
            <person name="Hwang K.J."/>
            <person name="Lee S."/>
            <person name="Choi C."/>
        </authorList>
    </citation>
    <scope>NUCLEOTIDE SEQUENCE [LARGE SCALE GENOMIC DNA]</scope>
    <source>
        <strain evidence="3 4">KS 22</strain>
    </source>
</reference>
<feature type="signal peptide" evidence="2">
    <location>
        <begin position="1"/>
        <end position="20"/>
    </location>
</feature>
<dbReference type="EMBL" id="CP041969">
    <property type="protein sequence ID" value="QMV43349.1"/>
    <property type="molecule type" value="Genomic_DNA"/>
</dbReference>
<dbReference type="AlphaFoldDB" id="A0A7G5C2B5"/>
<dbReference type="RefSeq" id="WP_182299583.1">
    <property type="nucleotide sequence ID" value="NZ_CP041969.1"/>
</dbReference>
<gene>
    <name evidence="3" type="ORF">FPL14_20870</name>
</gene>
<evidence type="ECO:0000256" key="1">
    <source>
        <dbReference type="SAM" id="MobiDB-lite"/>
    </source>
</evidence>
<accession>A0A7G5C2B5</accession>
<protein>
    <submittedName>
        <fullName evidence="3">Extracellular solute-binding protein</fullName>
    </submittedName>
</protein>